<evidence type="ECO:0000313" key="4">
    <source>
        <dbReference type="Proteomes" id="UP000001054"/>
    </source>
</evidence>
<feature type="transmembrane region" description="Helical" evidence="2">
    <location>
        <begin position="248"/>
        <end position="274"/>
    </location>
</feature>
<dbReference type="STRING" id="394.NGR_c11440"/>
<gene>
    <name evidence="3" type="ordered locus">NGR_c11440</name>
</gene>
<organism evidence="3 4">
    <name type="scientific">Sinorhizobium fredii (strain NBRC 101917 / NGR234)</name>
    <dbReference type="NCBI Taxonomy" id="394"/>
    <lineage>
        <taxon>Bacteria</taxon>
        <taxon>Pseudomonadati</taxon>
        <taxon>Pseudomonadota</taxon>
        <taxon>Alphaproteobacteria</taxon>
        <taxon>Hyphomicrobiales</taxon>
        <taxon>Rhizobiaceae</taxon>
        <taxon>Sinorhizobium/Ensifer group</taxon>
        <taxon>Sinorhizobium</taxon>
    </lineage>
</organism>
<dbReference type="PATRIC" id="fig|394.7.peg.3970"/>
<proteinExistence type="predicted"/>
<evidence type="ECO:0000256" key="1">
    <source>
        <dbReference type="SAM" id="MobiDB-lite"/>
    </source>
</evidence>
<keyword evidence="2" id="KW-1133">Transmembrane helix</keyword>
<dbReference type="eggNOG" id="COG4678">
    <property type="taxonomic scope" value="Bacteria"/>
</dbReference>
<dbReference type="EMBL" id="CP001389">
    <property type="protein sequence ID" value="ACP24929.1"/>
    <property type="molecule type" value="Genomic_DNA"/>
</dbReference>
<accession>C3MAT6</accession>
<evidence type="ECO:0000313" key="3">
    <source>
        <dbReference type="EMBL" id="ACP24929.1"/>
    </source>
</evidence>
<keyword evidence="4" id="KW-1185">Reference proteome</keyword>
<reference evidence="3 4" key="1">
    <citation type="journal article" date="2009" name="Appl. Environ. Microbiol.">
        <title>Rhizobium sp. strain NGR234 possesses a remarkable number of secretion systems.</title>
        <authorList>
            <person name="Schmeisser C."/>
            <person name="Liesegang H."/>
            <person name="Krysciak D."/>
            <person name="Bakkou N."/>
            <person name="Le Quere A."/>
            <person name="Wollherr A."/>
            <person name="Heinemeyer I."/>
            <person name="Morgenstern B."/>
            <person name="Pommerening-Roeser A."/>
            <person name="Flores M."/>
            <person name="Palacios R."/>
            <person name="Brenner S."/>
            <person name="Gottschalk G."/>
            <person name="Schmitz R.A."/>
            <person name="Broughton W.J."/>
            <person name="Perret X."/>
            <person name="Strittmatter A.W."/>
            <person name="Streit W.R."/>
        </authorList>
    </citation>
    <scope>NUCLEOTIDE SEQUENCE [LARGE SCALE GENOMIC DNA]</scope>
    <source>
        <strain evidence="4">NBRC 101917 / NGR234</strain>
    </source>
</reference>
<feature type="region of interest" description="Disordered" evidence="1">
    <location>
        <begin position="189"/>
        <end position="208"/>
    </location>
</feature>
<keyword evidence="2" id="KW-0812">Transmembrane</keyword>
<sequence length="276" mass="30135">MDKTVPPGAALLLDFIRETEVGRSDRASYDVIYANKQNRLKQPLTTMTFGDIVDAQKAWSKNFGSSAAGGYQFMRATLIGLAKEIPSISRTDRFVPDLQDRLGYHLLKRRGYDQFVTGNMTLVEFGKRLAMEWASFPVLVDTQGDCRKVKRGQSYYAGDGLNKALVRPEKVEAVLSTVLATARRPAGSEFRREAHVSPTPTVRPSEPVEHPAVAAQRKAQEDFATGEIVLTPANSSPAKQPASRATRVAALIAASVLGLGAWFASLPCSIFGVFCQ</sequence>
<dbReference type="OrthoDB" id="5395100at2"/>
<evidence type="ECO:0000256" key="2">
    <source>
        <dbReference type="SAM" id="Phobius"/>
    </source>
</evidence>
<dbReference type="InterPro" id="IPR023346">
    <property type="entry name" value="Lysozyme-like_dom_sf"/>
</dbReference>
<dbReference type="RefSeq" id="WP_012707712.1">
    <property type="nucleotide sequence ID" value="NC_012587.1"/>
</dbReference>
<keyword evidence="2" id="KW-0472">Membrane</keyword>
<dbReference type="KEGG" id="rhi:NGR_c11440"/>
<dbReference type="Proteomes" id="UP000001054">
    <property type="component" value="Chromosome"/>
</dbReference>
<name>C3MAT6_SINFN</name>
<dbReference type="SUPFAM" id="SSF53955">
    <property type="entry name" value="Lysozyme-like"/>
    <property type="match status" value="1"/>
</dbReference>
<evidence type="ECO:0008006" key="5">
    <source>
        <dbReference type="Google" id="ProtNLM"/>
    </source>
</evidence>
<dbReference type="AlphaFoldDB" id="C3MAT6"/>
<dbReference type="Gene3D" id="1.10.530.10">
    <property type="match status" value="1"/>
</dbReference>
<dbReference type="HOGENOM" id="CLU_087928_0_0_5"/>
<protein>
    <recommendedName>
        <fullName evidence="5">Transmembrane protein</fullName>
    </recommendedName>
</protein>